<accession>A0A498JZ23</accession>
<dbReference type="PANTHER" id="PTHR23201:SF92">
    <property type="entry name" value="GIBBERELLIN-REGULATED PROTEIN 12"/>
    <property type="match status" value="1"/>
</dbReference>
<evidence type="ECO:0000256" key="2">
    <source>
        <dbReference type="SAM" id="SignalP"/>
    </source>
</evidence>
<name>A0A498JZ23_MALDO</name>
<dbReference type="Proteomes" id="UP000290289">
    <property type="component" value="Chromosome 4"/>
</dbReference>
<feature type="signal peptide" evidence="2">
    <location>
        <begin position="1"/>
        <end position="27"/>
    </location>
</feature>
<keyword evidence="4" id="KW-1185">Reference proteome</keyword>
<dbReference type="EMBL" id="RDQH01000330">
    <property type="protein sequence ID" value="RXI00496.1"/>
    <property type="molecule type" value="Genomic_DNA"/>
</dbReference>
<organism evidence="3 4">
    <name type="scientific">Malus domestica</name>
    <name type="common">Apple</name>
    <name type="synonym">Pyrus malus</name>
    <dbReference type="NCBI Taxonomy" id="3750"/>
    <lineage>
        <taxon>Eukaryota</taxon>
        <taxon>Viridiplantae</taxon>
        <taxon>Streptophyta</taxon>
        <taxon>Embryophyta</taxon>
        <taxon>Tracheophyta</taxon>
        <taxon>Spermatophyta</taxon>
        <taxon>Magnoliopsida</taxon>
        <taxon>eudicotyledons</taxon>
        <taxon>Gunneridae</taxon>
        <taxon>Pentapetalae</taxon>
        <taxon>rosids</taxon>
        <taxon>fabids</taxon>
        <taxon>Rosales</taxon>
        <taxon>Rosaceae</taxon>
        <taxon>Amygdaloideae</taxon>
        <taxon>Maleae</taxon>
        <taxon>Malus</taxon>
    </lineage>
</organism>
<comment type="caution">
    <text evidence="3">The sequence shown here is derived from an EMBL/GenBank/DDBJ whole genome shotgun (WGS) entry which is preliminary data.</text>
</comment>
<dbReference type="Gramene" id="mRNA:MD04G0009000">
    <property type="protein sequence ID" value="mRNA:MD04G0009000"/>
    <property type="gene ID" value="MD04G0009000"/>
</dbReference>
<gene>
    <name evidence="3" type="ORF">DVH24_000730</name>
</gene>
<comment type="similarity">
    <text evidence="1">Belongs to the GASA family.</text>
</comment>
<dbReference type="InterPro" id="IPR003854">
    <property type="entry name" value="GASA"/>
</dbReference>
<dbReference type="Pfam" id="PF02704">
    <property type="entry name" value="GASA"/>
    <property type="match status" value="1"/>
</dbReference>
<protein>
    <submittedName>
        <fullName evidence="3">Uncharacterized protein</fullName>
    </submittedName>
</protein>
<evidence type="ECO:0000313" key="4">
    <source>
        <dbReference type="Proteomes" id="UP000290289"/>
    </source>
</evidence>
<sequence>MARLSWIPTALFVILALMTFAIDIALAQEDQNAGATVPLTTGGHGSPPRKEIDCPKACKHRCSATSHKKPCMFFCEKWCAKCLCVPSGTHGHKENCPCYNYWKAKEAGRPKCKCP</sequence>
<feature type="chain" id="PRO_5019743072" evidence="2">
    <location>
        <begin position="28"/>
        <end position="115"/>
    </location>
</feature>
<dbReference type="PANTHER" id="PTHR23201">
    <property type="entry name" value="EXTENSIN, PROLINE-RICH PROTEIN"/>
    <property type="match status" value="1"/>
</dbReference>
<keyword evidence="2" id="KW-0732">Signal</keyword>
<evidence type="ECO:0000313" key="3">
    <source>
        <dbReference type="EMBL" id="RXI00496.1"/>
    </source>
</evidence>
<proteinExistence type="inferred from homology"/>
<reference evidence="3 4" key="1">
    <citation type="submission" date="2018-10" db="EMBL/GenBank/DDBJ databases">
        <title>A high-quality apple genome assembly.</title>
        <authorList>
            <person name="Hu J."/>
        </authorList>
    </citation>
    <scope>NUCLEOTIDE SEQUENCE [LARGE SCALE GENOMIC DNA]</scope>
    <source>
        <strain evidence="4">cv. HFTH1</strain>
        <tissue evidence="3">Young leaf</tissue>
    </source>
</reference>
<dbReference type="AlphaFoldDB" id="A0A498JZ23"/>
<dbReference type="SMR" id="A0A498JZ23"/>
<dbReference type="OrthoDB" id="1140516at2759"/>
<evidence type="ECO:0000256" key="1">
    <source>
        <dbReference type="ARBA" id="ARBA00010582"/>
    </source>
</evidence>